<dbReference type="InterPro" id="IPR002781">
    <property type="entry name" value="TM_pro_TauE-like"/>
</dbReference>
<keyword evidence="4 8" id="KW-1003">Cell membrane</keyword>
<evidence type="ECO:0000256" key="4">
    <source>
        <dbReference type="ARBA" id="ARBA00022475"/>
    </source>
</evidence>
<evidence type="ECO:0000256" key="3">
    <source>
        <dbReference type="ARBA" id="ARBA00022448"/>
    </source>
</evidence>
<evidence type="ECO:0000256" key="7">
    <source>
        <dbReference type="ARBA" id="ARBA00023136"/>
    </source>
</evidence>
<feature type="transmembrane region" description="Helical" evidence="8">
    <location>
        <begin position="183"/>
        <end position="202"/>
    </location>
</feature>
<reference evidence="9 10" key="1">
    <citation type="submission" date="2015-10" db="EMBL/GenBank/DDBJ databases">
        <title>Metagenome-Assembled Genomes uncover a global brackish microbiome.</title>
        <authorList>
            <person name="Hugerth L.W."/>
            <person name="Larsson J."/>
            <person name="Alneberg J."/>
            <person name="Lindh M.V."/>
            <person name="Legrand C."/>
            <person name="Pinhassi J."/>
            <person name="Andersson A.F."/>
        </authorList>
    </citation>
    <scope>NUCLEOTIDE SEQUENCE [LARGE SCALE GENOMIC DNA]</scope>
    <source>
        <strain evidence="9">BACL4 MAG-120507-bin80</strain>
    </source>
</reference>
<feature type="transmembrane region" description="Helical" evidence="8">
    <location>
        <begin position="214"/>
        <end position="234"/>
    </location>
</feature>
<dbReference type="AlphaFoldDB" id="A0A0R2S529"/>
<dbReference type="Proteomes" id="UP000051934">
    <property type="component" value="Unassembled WGS sequence"/>
</dbReference>
<keyword evidence="5 8" id="KW-0812">Transmembrane</keyword>
<comment type="similarity">
    <text evidence="2 8">Belongs to the 4-toluene sulfonate uptake permease (TSUP) (TC 2.A.102) family.</text>
</comment>
<dbReference type="PANTHER" id="PTHR30269:SF37">
    <property type="entry name" value="MEMBRANE TRANSPORTER PROTEIN"/>
    <property type="match status" value="1"/>
</dbReference>
<dbReference type="GO" id="GO:0005886">
    <property type="term" value="C:plasma membrane"/>
    <property type="evidence" value="ECO:0007669"/>
    <property type="project" value="UniProtKB-SubCell"/>
</dbReference>
<protein>
    <recommendedName>
        <fullName evidence="8">Probable membrane transporter protein</fullName>
    </recommendedName>
</protein>
<feature type="transmembrane region" description="Helical" evidence="8">
    <location>
        <begin position="95"/>
        <end position="115"/>
    </location>
</feature>
<evidence type="ECO:0000256" key="5">
    <source>
        <dbReference type="ARBA" id="ARBA00022692"/>
    </source>
</evidence>
<keyword evidence="7 8" id="KW-0472">Membrane</keyword>
<keyword evidence="6 8" id="KW-1133">Transmembrane helix</keyword>
<evidence type="ECO:0000256" key="8">
    <source>
        <dbReference type="RuleBase" id="RU363041"/>
    </source>
</evidence>
<dbReference type="Pfam" id="PF01925">
    <property type="entry name" value="TauE"/>
    <property type="match status" value="1"/>
</dbReference>
<gene>
    <name evidence="9" type="ORF">ABR69_00605</name>
</gene>
<feature type="transmembrane region" description="Helical" evidence="8">
    <location>
        <begin position="38"/>
        <end position="58"/>
    </location>
</feature>
<comment type="subcellular location">
    <subcellularLocation>
        <location evidence="1 8">Cell membrane</location>
        <topology evidence="1 8">Multi-pass membrane protein</topology>
    </subcellularLocation>
</comment>
<feature type="transmembrane region" description="Helical" evidence="8">
    <location>
        <begin position="157"/>
        <end position="177"/>
    </location>
</feature>
<comment type="caution">
    <text evidence="9">The sequence shown here is derived from an EMBL/GenBank/DDBJ whole genome shotgun (WGS) entry which is preliminary data.</text>
</comment>
<organism evidence="9 10">
    <name type="scientific">OM182 bacterium BACL3 MAG-120507-bin80</name>
    <dbReference type="NCBI Taxonomy" id="1655577"/>
    <lineage>
        <taxon>Bacteria</taxon>
        <taxon>Pseudomonadati</taxon>
        <taxon>Pseudomonadota</taxon>
        <taxon>Gammaproteobacteria</taxon>
        <taxon>OMG group</taxon>
        <taxon>OM182 clade</taxon>
    </lineage>
</organism>
<sequence>MELALAAVVIVIGSYVQSSIGFGLAIISAPLLFIIDPLYVPGPVTVCALTLSLANTYHHRKAVSLKGLQYAIIGRIPGTIAGGFLLLWISHDALALWLGLSVLVAVGLSLSSIVIRPSNPAMVTAGFLSGFMGTSSAIGGPPMALVMQHEGNDFIRANLAAFFIVSCIMSLLMLASIDRFGSAEALVSLPLLPATLVGYWLAKKTMHRISHRKLRLFSLTLCALAGTGSILSVWL</sequence>
<keyword evidence="3" id="KW-0813">Transport</keyword>
<evidence type="ECO:0000256" key="1">
    <source>
        <dbReference type="ARBA" id="ARBA00004651"/>
    </source>
</evidence>
<dbReference type="PANTHER" id="PTHR30269">
    <property type="entry name" value="TRANSMEMBRANE PROTEIN YFCA"/>
    <property type="match status" value="1"/>
</dbReference>
<proteinExistence type="inferred from homology"/>
<dbReference type="InterPro" id="IPR052017">
    <property type="entry name" value="TSUP"/>
</dbReference>
<accession>A0A0R2S529</accession>
<evidence type="ECO:0000256" key="2">
    <source>
        <dbReference type="ARBA" id="ARBA00009142"/>
    </source>
</evidence>
<evidence type="ECO:0000313" key="10">
    <source>
        <dbReference type="Proteomes" id="UP000051934"/>
    </source>
</evidence>
<feature type="transmembrane region" description="Helical" evidence="8">
    <location>
        <begin position="70"/>
        <end position="89"/>
    </location>
</feature>
<name>A0A0R2S529_9GAMM</name>
<evidence type="ECO:0000256" key="6">
    <source>
        <dbReference type="ARBA" id="ARBA00022989"/>
    </source>
</evidence>
<evidence type="ECO:0000313" key="9">
    <source>
        <dbReference type="EMBL" id="KRO69932.1"/>
    </source>
</evidence>
<dbReference type="EMBL" id="LIBB01000430">
    <property type="protein sequence ID" value="KRO69932.1"/>
    <property type="molecule type" value="Genomic_DNA"/>
</dbReference>